<reference evidence="1 2" key="1">
    <citation type="journal article" date="2019" name="Sci. Rep.">
        <title>Orb-weaving spider Araneus ventricosus genome elucidates the spidroin gene catalogue.</title>
        <authorList>
            <person name="Kono N."/>
            <person name="Nakamura H."/>
            <person name="Ohtoshi R."/>
            <person name="Moran D.A.P."/>
            <person name="Shinohara A."/>
            <person name="Yoshida Y."/>
            <person name="Fujiwara M."/>
            <person name="Mori M."/>
            <person name="Tomita M."/>
            <person name="Arakawa K."/>
        </authorList>
    </citation>
    <scope>NUCLEOTIDE SEQUENCE [LARGE SCALE GENOMIC DNA]</scope>
</reference>
<keyword evidence="2" id="KW-1185">Reference proteome</keyword>
<organism evidence="1 2">
    <name type="scientific">Araneus ventricosus</name>
    <name type="common">Orbweaver spider</name>
    <name type="synonym">Epeira ventricosa</name>
    <dbReference type="NCBI Taxonomy" id="182803"/>
    <lineage>
        <taxon>Eukaryota</taxon>
        <taxon>Metazoa</taxon>
        <taxon>Ecdysozoa</taxon>
        <taxon>Arthropoda</taxon>
        <taxon>Chelicerata</taxon>
        <taxon>Arachnida</taxon>
        <taxon>Araneae</taxon>
        <taxon>Araneomorphae</taxon>
        <taxon>Entelegynae</taxon>
        <taxon>Araneoidea</taxon>
        <taxon>Araneidae</taxon>
        <taxon>Araneus</taxon>
    </lineage>
</organism>
<comment type="caution">
    <text evidence="1">The sequence shown here is derived from an EMBL/GenBank/DDBJ whole genome shotgun (WGS) entry which is preliminary data.</text>
</comment>
<evidence type="ECO:0000313" key="2">
    <source>
        <dbReference type="Proteomes" id="UP000499080"/>
    </source>
</evidence>
<dbReference type="EMBL" id="BGPR01004261">
    <property type="protein sequence ID" value="GBM97719.1"/>
    <property type="molecule type" value="Genomic_DNA"/>
</dbReference>
<proteinExistence type="predicted"/>
<name>A0A4Y2K6Z2_ARAVE</name>
<accession>A0A4Y2K6Z2</accession>
<gene>
    <name evidence="1" type="ORF">AVEN_63418_1</name>
</gene>
<dbReference type="Proteomes" id="UP000499080">
    <property type="component" value="Unassembled WGS sequence"/>
</dbReference>
<evidence type="ECO:0000313" key="1">
    <source>
        <dbReference type="EMBL" id="GBM97719.1"/>
    </source>
</evidence>
<dbReference type="AlphaFoldDB" id="A0A4Y2K6Z2"/>
<sequence>MGDLTRSSLRGKATASENIIQVQYFRTHLDPSVGLAASGRDISSAHQRVAVPTSGSFFVDSSTLRHLLDHAEWSDITTLQTFWSLSHHPILVDSVLSASGSHGTMRYNNNSLLAPLKKFHALLLNSKVLNTQLQMLKNRNNHLCLLCLHSGFI</sequence>
<protein>
    <submittedName>
        <fullName evidence="1">Uncharacterized protein</fullName>
    </submittedName>
</protein>